<keyword evidence="2" id="KW-0472">Membrane</keyword>
<feature type="transmembrane region" description="Helical" evidence="2">
    <location>
        <begin position="41"/>
        <end position="59"/>
    </location>
</feature>
<keyword evidence="5" id="KW-1185">Reference proteome</keyword>
<proteinExistence type="predicted"/>
<evidence type="ECO:0000313" key="5">
    <source>
        <dbReference type="Proteomes" id="UP001065174"/>
    </source>
</evidence>
<evidence type="ECO:0000313" key="4">
    <source>
        <dbReference type="EMBL" id="UXP33931.1"/>
    </source>
</evidence>
<evidence type="ECO:0000259" key="3">
    <source>
        <dbReference type="Pfam" id="PF06580"/>
    </source>
</evidence>
<evidence type="ECO:0000256" key="2">
    <source>
        <dbReference type="SAM" id="Phobius"/>
    </source>
</evidence>
<dbReference type="Proteomes" id="UP001065174">
    <property type="component" value="Chromosome"/>
</dbReference>
<dbReference type="RefSeq" id="WP_262311357.1">
    <property type="nucleotide sequence ID" value="NZ_CP106679.1"/>
</dbReference>
<keyword evidence="2" id="KW-1133">Transmembrane helix</keyword>
<protein>
    <submittedName>
        <fullName evidence="4">Histidine kinase</fullName>
    </submittedName>
</protein>
<dbReference type="InterPro" id="IPR036890">
    <property type="entry name" value="HATPase_C_sf"/>
</dbReference>
<evidence type="ECO:0000256" key="1">
    <source>
        <dbReference type="SAM" id="Coils"/>
    </source>
</evidence>
<keyword evidence="4" id="KW-0418">Kinase</keyword>
<feature type="domain" description="Signal transduction histidine kinase internal region" evidence="3">
    <location>
        <begin position="161"/>
        <end position="240"/>
    </location>
</feature>
<dbReference type="PANTHER" id="PTHR34220:SF7">
    <property type="entry name" value="SENSOR HISTIDINE KINASE YPDA"/>
    <property type="match status" value="1"/>
</dbReference>
<feature type="transmembrane region" description="Helical" evidence="2">
    <location>
        <begin position="7"/>
        <end position="29"/>
    </location>
</feature>
<dbReference type="PANTHER" id="PTHR34220">
    <property type="entry name" value="SENSOR HISTIDINE KINASE YPDA"/>
    <property type="match status" value="1"/>
</dbReference>
<name>A0ABY6CTU5_9BACT</name>
<dbReference type="InterPro" id="IPR010559">
    <property type="entry name" value="Sig_transdc_His_kin_internal"/>
</dbReference>
<dbReference type="Gene3D" id="3.30.565.10">
    <property type="entry name" value="Histidine kinase-like ATPase, C-terminal domain"/>
    <property type="match status" value="1"/>
</dbReference>
<gene>
    <name evidence="4" type="ORF">N6H18_08235</name>
</gene>
<keyword evidence="2" id="KW-0812">Transmembrane</keyword>
<dbReference type="EMBL" id="CP106679">
    <property type="protein sequence ID" value="UXP33931.1"/>
    <property type="molecule type" value="Genomic_DNA"/>
</dbReference>
<feature type="transmembrane region" description="Helical" evidence="2">
    <location>
        <begin position="80"/>
        <end position="105"/>
    </location>
</feature>
<keyword evidence="1" id="KW-0175">Coiled coil</keyword>
<sequence>MRISKSYVYWACQFLGWGIYVAVLIFFGLRYASTPLTQNKVILLQFIIGFTAMMSSHTIRLVIRRYDWLDLEIRSLAPRLLVLIAVAAITAIAIIHILMIVMLDWQNTVRPIDWSEVPIYTINLCVLLCVWSVIYISYQSSERTKEAKLDQLAANASRKEAELVALKAQINPHFLFNSLNNIRALVLEDPTLARTMITNLSDLLRYSIEFNKQEKVTVAEEIEIVEQYLQLESIQYDSRLEYDIQIQADAKDSIIPPMIVQTIVENAIKHGISQYTQKGEISISIQIINSNLIIQVNNTGQIKEGTKSTGIGIKNALERIEILLDTKPSFELKQQESFVVATLTIPQQT</sequence>
<dbReference type="InterPro" id="IPR050640">
    <property type="entry name" value="Bact_2-comp_sensor_kinase"/>
</dbReference>
<reference evidence="4" key="1">
    <citation type="submission" date="2022-09" db="EMBL/GenBank/DDBJ databases">
        <title>Comparative genomics and taxonomic characterization of three novel marine species of genus Reichenbachiella exhibiting antioxidant and polysaccharide degradation activities.</title>
        <authorList>
            <person name="Muhammad N."/>
            <person name="Lee Y.-J."/>
            <person name="Ko J."/>
            <person name="Kim S.-G."/>
        </authorList>
    </citation>
    <scope>NUCLEOTIDE SEQUENCE</scope>
    <source>
        <strain evidence="4">BKB1-1</strain>
    </source>
</reference>
<keyword evidence="4" id="KW-0808">Transferase</keyword>
<dbReference type="SUPFAM" id="SSF55874">
    <property type="entry name" value="ATPase domain of HSP90 chaperone/DNA topoisomerase II/histidine kinase"/>
    <property type="match status" value="1"/>
</dbReference>
<dbReference type="Pfam" id="PF06580">
    <property type="entry name" value="His_kinase"/>
    <property type="match status" value="1"/>
</dbReference>
<organism evidence="4 5">
    <name type="scientific">Reichenbachiella agarivorans</name>
    <dbReference type="NCBI Taxonomy" id="2979464"/>
    <lineage>
        <taxon>Bacteria</taxon>
        <taxon>Pseudomonadati</taxon>
        <taxon>Bacteroidota</taxon>
        <taxon>Cytophagia</taxon>
        <taxon>Cytophagales</taxon>
        <taxon>Reichenbachiellaceae</taxon>
        <taxon>Reichenbachiella</taxon>
    </lineage>
</organism>
<dbReference type="GO" id="GO:0016301">
    <property type="term" value="F:kinase activity"/>
    <property type="evidence" value="ECO:0007669"/>
    <property type="project" value="UniProtKB-KW"/>
</dbReference>
<feature type="transmembrane region" description="Helical" evidence="2">
    <location>
        <begin position="117"/>
        <end position="138"/>
    </location>
</feature>
<accession>A0ABY6CTU5</accession>
<feature type="coiled-coil region" evidence="1">
    <location>
        <begin position="142"/>
        <end position="169"/>
    </location>
</feature>